<organism evidence="2 3">
    <name type="scientific">Streptomyces chitinivorans</name>
    <dbReference type="NCBI Taxonomy" id="1257027"/>
    <lineage>
        <taxon>Bacteria</taxon>
        <taxon>Bacillati</taxon>
        <taxon>Actinomycetota</taxon>
        <taxon>Actinomycetes</taxon>
        <taxon>Kitasatosporales</taxon>
        <taxon>Streptomycetaceae</taxon>
        <taxon>Streptomyces</taxon>
    </lineage>
</organism>
<sequence length="66" mass="7163">MSTNEWQKSSYSGTAANCVYVAASDDGTVKLRESDDPGTVLTTTPERLAAFIRSVKTGELDRFTES</sequence>
<keyword evidence="3" id="KW-1185">Reference proteome</keyword>
<gene>
    <name evidence="2" type="ORF">ACG5V6_05355</name>
</gene>
<comment type="caution">
    <text evidence="2">The sequence shown here is derived from an EMBL/GenBank/DDBJ whole genome shotgun (WGS) entry which is preliminary data.</text>
</comment>
<proteinExistence type="predicted"/>
<dbReference type="Proteomes" id="UP001607069">
    <property type="component" value="Unassembled WGS sequence"/>
</dbReference>
<name>A0ABW7HP65_9ACTN</name>
<protein>
    <submittedName>
        <fullName evidence="2">DUF397 domain-containing protein</fullName>
    </submittedName>
</protein>
<reference evidence="2 3" key="1">
    <citation type="submission" date="2024-10" db="EMBL/GenBank/DDBJ databases">
        <authorList>
            <person name="Cho J.-C."/>
        </authorList>
    </citation>
    <scope>NUCLEOTIDE SEQUENCE [LARGE SCALE GENOMIC DNA]</scope>
    <source>
        <strain evidence="2 3">KCTC29696</strain>
    </source>
</reference>
<evidence type="ECO:0000313" key="3">
    <source>
        <dbReference type="Proteomes" id="UP001607069"/>
    </source>
</evidence>
<dbReference type="EMBL" id="JBIHMK010000012">
    <property type="protein sequence ID" value="MFH0247634.1"/>
    <property type="molecule type" value="Genomic_DNA"/>
</dbReference>
<evidence type="ECO:0000259" key="1">
    <source>
        <dbReference type="Pfam" id="PF04149"/>
    </source>
</evidence>
<dbReference type="InterPro" id="IPR007278">
    <property type="entry name" value="DUF397"/>
</dbReference>
<dbReference type="Pfam" id="PF04149">
    <property type="entry name" value="DUF397"/>
    <property type="match status" value="1"/>
</dbReference>
<feature type="domain" description="DUF397" evidence="1">
    <location>
        <begin position="5"/>
        <end position="56"/>
    </location>
</feature>
<accession>A0ABW7HP65</accession>
<dbReference type="RefSeq" id="WP_279948497.1">
    <property type="nucleotide sequence ID" value="NZ_BAABEN010000003.1"/>
</dbReference>
<evidence type="ECO:0000313" key="2">
    <source>
        <dbReference type="EMBL" id="MFH0247634.1"/>
    </source>
</evidence>